<dbReference type="AlphaFoldDB" id="A0AAD5TVX2"/>
<accession>A0AAD5TVX2</accession>
<organism evidence="1 2">
    <name type="scientific">Clydaea vesicula</name>
    <dbReference type="NCBI Taxonomy" id="447962"/>
    <lineage>
        <taxon>Eukaryota</taxon>
        <taxon>Fungi</taxon>
        <taxon>Fungi incertae sedis</taxon>
        <taxon>Chytridiomycota</taxon>
        <taxon>Chytridiomycota incertae sedis</taxon>
        <taxon>Chytridiomycetes</taxon>
        <taxon>Lobulomycetales</taxon>
        <taxon>Lobulomycetaceae</taxon>
        <taxon>Clydaea</taxon>
    </lineage>
</organism>
<gene>
    <name evidence="1" type="ORF">HK099_001956</name>
</gene>
<protein>
    <submittedName>
        <fullName evidence="1">Uncharacterized protein</fullName>
    </submittedName>
</protein>
<evidence type="ECO:0000313" key="2">
    <source>
        <dbReference type="Proteomes" id="UP001211065"/>
    </source>
</evidence>
<comment type="caution">
    <text evidence="1">The sequence shown here is derived from an EMBL/GenBank/DDBJ whole genome shotgun (WGS) entry which is preliminary data.</text>
</comment>
<sequence>MDDLLLKLELAEQMQKKNKYQLKSLTYATHSLKLNLLIYEKSHNNTLSKNDSKLLSSLSKNSQVQISKNINFPNRTASKNLLVANPNIIPPQLSSVSQPNSVPFLQSSTTEDEIYSVYFDDQNSDTLHTIQRTTLPTDLKIHKNLDSFDNLDNTLHLKKLNRST</sequence>
<proteinExistence type="predicted"/>
<evidence type="ECO:0000313" key="1">
    <source>
        <dbReference type="EMBL" id="KAJ3202197.1"/>
    </source>
</evidence>
<name>A0AAD5TVX2_9FUNG</name>
<reference evidence="1" key="1">
    <citation type="submission" date="2020-05" db="EMBL/GenBank/DDBJ databases">
        <title>Phylogenomic resolution of chytrid fungi.</title>
        <authorList>
            <person name="Stajich J.E."/>
            <person name="Amses K."/>
            <person name="Simmons R."/>
            <person name="Seto K."/>
            <person name="Myers J."/>
            <person name="Bonds A."/>
            <person name="Quandt C.A."/>
            <person name="Barry K."/>
            <person name="Liu P."/>
            <person name="Grigoriev I."/>
            <person name="Longcore J.E."/>
            <person name="James T.Y."/>
        </authorList>
    </citation>
    <scope>NUCLEOTIDE SEQUENCE</scope>
    <source>
        <strain evidence="1">JEL0476</strain>
    </source>
</reference>
<dbReference type="EMBL" id="JADGJW010001607">
    <property type="protein sequence ID" value="KAJ3202197.1"/>
    <property type="molecule type" value="Genomic_DNA"/>
</dbReference>
<keyword evidence="2" id="KW-1185">Reference proteome</keyword>
<feature type="non-terminal residue" evidence="1">
    <location>
        <position position="164"/>
    </location>
</feature>
<dbReference type="Proteomes" id="UP001211065">
    <property type="component" value="Unassembled WGS sequence"/>
</dbReference>